<dbReference type="KEGG" id="lti:JW886_07680"/>
<dbReference type="InterPro" id="IPR010982">
    <property type="entry name" value="Lambda_DNA-bd_dom_sf"/>
</dbReference>
<organism evidence="2 3">
    <name type="scientific">Lactococcus taiwanensis</name>
    <dbReference type="NCBI Taxonomy" id="1151742"/>
    <lineage>
        <taxon>Bacteria</taxon>
        <taxon>Bacillati</taxon>
        <taxon>Bacillota</taxon>
        <taxon>Bacilli</taxon>
        <taxon>Lactobacillales</taxon>
        <taxon>Streptococcaceae</taxon>
        <taxon>Lactococcus</taxon>
    </lineage>
</organism>
<dbReference type="CDD" id="cd00093">
    <property type="entry name" value="HTH_XRE"/>
    <property type="match status" value="1"/>
</dbReference>
<dbReference type="Gene3D" id="1.10.260.40">
    <property type="entry name" value="lambda repressor-like DNA-binding domains"/>
    <property type="match status" value="1"/>
</dbReference>
<reference evidence="2 3" key="1">
    <citation type="submission" date="2021-02" db="EMBL/GenBank/DDBJ databases">
        <title>Complete genome sequence of Lactococcus lactis strain K_LL004.</title>
        <authorList>
            <person name="Kim H.B."/>
        </authorList>
    </citation>
    <scope>NUCLEOTIDE SEQUENCE [LARGE SCALE GENOMIC DNA]</scope>
    <source>
        <strain evidence="2 3">K_LL004</strain>
    </source>
</reference>
<feature type="domain" description="HTH cro/C1-type" evidence="1">
    <location>
        <begin position="5"/>
        <end position="60"/>
    </location>
</feature>
<dbReference type="RefSeq" id="WP_205871772.1">
    <property type="nucleotide sequence ID" value="NZ_CP070872.1"/>
</dbReference>
<dbReference type="Proteomes" id="UP000663608">
    <property type="component" value="Chromosome"/>
</dbReference>
<dbReference type="Pfam" id="PF13443">
    <property type="entry name" value="HTH_26"/>
    <property type="match status" value="1"/>
</dbReference>
<accession>A0AA45KGY2</accession>
<protein>
    <submittedName>
        <fullName evidence="2">Helix-turn-helix transcriptional regulator</fullName>
    </submittedName>
</protein>
<dbReference type="GO" id="GO:0003677">
    <property type="term" value="F:DNA binding"/>
    <property type="evidence" value="ECO:0007669"/>
    <property type="project" value="InterPro"/>
</dbReference>
<dbReference type="InterPro" id="IPR001387">
    <property type="entry name" value="Cro/C1-type_HTH"/>
</dbReference>
<dbReference type="SMART" id="SM00530">
    <property type="entry name" value="HTH_XRE"/>
    <property type="match status" value="1"/>
</dbReference>
<sequence length="61" mass="6856">MWNKLEKIISDKGITIYRLGKLTGLGVSVFYNLKSGRIKDVTFQTAIKIADALNVSLDELR</sequence>
<keyword evidence="3" id="KW-1185">Reference proteome</keyword>
<evidence type="ECO:0000313" key="2">
    <source>
        <dbReference type="EMBL" id="QSE76338.1"/>
    </source>
</evidence>
<dbReference type="SUPFAM" id="SSF47413">
    <property type="entry name" value="lambda repressor-like DNA-binding domains"/>
    <property type="match status" value="1"/>
</dbReference>
<proteinExistence type="predicted"/>
<dbReference type="AlphaFoldDB" id="A0AA45KGY2"/>
<dbReference type="PROSITE" id="PS50943">
    <property type="entry name" value="HTH_CROC1"/>
    <property type="match status" value="1"/>
</dbReference>
<name>A0AA45KGY2_9LACT</name>
<gene>
    <name evidence="2" type="ORF">JW886_07680</name>
</gene>
<evidence type="ECO:0000313" key="3">
    <source>
        <dbReference type="Proteomes" id="UP000663608"/>
    </source>
</evidence>
<evidence type="ECO:0000259" key="1">
    <source>
        <dbReference type="PROSITE" id="PS50943"/>
    </source>
</evidence>
<dbReference type="EMBL" id="CP070872">
    <property type="protein sequence ID" value="QSE76338.1"/>
    <property type="molecule type" value="Genomic_DNA"/>
</dbReference>